<dbReference type="OMA" id="CAIRIQM"/>
<protein>
    <submittedName>
        <fullName evidence="1">IQ calmodulin-binding motif family protein</fullName>
    </submittedName>
</protein>
<dbReference type="SUPFAM" id="SSF52540">
    <property type="entry name" value="P-loop containing nucleoside triphosphate hydrolases"/>
    <property type="match status" value="1"/>
</dbReference>
<dbReference type="InterPro" id="IPR051185">
    <property type="entry name" value="ASPM"/>
</dbReference>
<proteinExistence type="predicted"/>
<accession>A2GCE7</accession>
<dbReference type="RefSeq" id="XP_001298098.1">
    <property type="nucleotide sequence ID" value="XM_001298097.1"/>
</dbReference>
<evidence type="ECO:0000313" key="1">
    <source>
        <dbReference type="EMBL" id="EAX85168.1"/>
    </source>
</evidence>
<name>A2GCE7_TRIV3</name>
<reference evidence="1" key="2">
    <citation type="journal article" date="2007" name="Science">
        <title>Draft genome sequence of the sexually transmitted pathogen Trichomonas vaginalis.</title>
        <authorList>
            <person name="Carlton J.M."/>
            <person name="Hirt R.P."/>
            <person name="Silva J.C."/>
            <person name="Delcher A.L."/>
            <person name="Schatz M."/>
            <person name="Zhao Q."/>
            <person name="Wortman J.R."/>
            <person name="Bidwell S.L."/>
            <person name="Alsmark U.C.M."/>
            <person name="Besteiro S."/>
            <person name="Sicheritz-Ponten T."/>
            <person name="Noel C.J."/>
            <person name="Dacks J.B."/>
            <person name="Foster P.G."/>
            <person name="Simillion C."/>
            <person name="Van de Peer Y."/>
            <person name="Miranda-Saavedra D."/>
            <person name="Barton G.J."/>
            <person name="Westrop G.D."/>
            <person name="Mueller S."/>
            <person name="Dessi D."/>
            <person name="Fiori P.L."/>
            <person name="Ren Q."/>
            <person name="Paulsen I."/>
            <person name="Zhang H."/>
            <person name="Bastida-Corcuera F.D."/>
            <person name="Simoes-Barbosa A."/>
            <person name="Brown M.T."/>
            <person name="Hayes R.D."/>
            <person name="Mukherjee M."/>
            <person name="Okumura C.Y."/>
            <person name="Schneider R."/>
            <person name="Smith A.J."/>
            <person name="Vanacova S."/>
            <person name="Villalvazo M."/>
            <person name="Haas B.J."/>
            <person name="Pertea M."/>
            <person name="Feldblyum T.V."/>
            <person name="Utterback T.R."/>
            <person name="Shu C.L."/>
            <person name="Osoegawa K."/>
            <person name="de Jong P.J."/>
            <person name="Hrdy I."/>
            <person name="Horvathova L."/>
            <person name="Zubacova Z."/>
            <person name="Dolezal P."/>
            <person name="Malik S.B."/>
            <person name="Logsdon J.M. Jr."/>
            <person name="Henze K."/>
            <person name="Gupta A."/>
            <person name="Wang C.C."/>
            <person name="Dunne R.L."/>
            <person name="Upcroft J.A."/>
            <person name="Upcroft P."/>
            <person name="White O."/>
            <person name="Salzberg S.L."/>
            <person name="Tang P."/>
            <person name="Chiu C.-H."/>
            <person name="Lee Y.-S."/>
            <person name="Embley T.M."/>
            <person name="Coombs G.H."/>
            <person name="Mottram J.C."/>
            <person name="Tachezy J."/>
            <person name="Fraser-Liggett C.M."/>
            <person name="Johnson P.J."/>
        </authorList>
    </citation>
    <scope>NUCLEOTIDE SEQUENCE [LARGE SCALE GENOMIC DNA]</scope>
    <source>
        <strain evidence="1">G3</strain>
    </source>
</reference>
<dbReference type="SMR" id="A2GCE7"/>
<dbReference type="InterPro" id="IPR027417">
    <property type="entry name" value="P-loop_NTPase"/>
</dbReference>
<dbReference type="AlphaFoldDB" id="A2GCE7"/>
<dbReference type="EMBL" id="DS115045">
    <property type="protein sequence ID" value="EAX85168.1"/>
    <property type="molecule type" value="Genomic_DNA"/>
</dbReference>
<gene>
    <name evidence="1" type="ORF">TVAG_181640</name>
</gene>
<evidence type="ECO:0000313" key="2">
    <source>
        <dbReference type="Proteomes" id="UP000001542"/>
    </source>
</evidence>
<dbReference type="PANTHER" id="PTHR22706:SF2">
    <property type="entry name" value="SFI1 SPINDLE BODY DOMAIN-CONTAINING PROTEIN"/>
    <property type="match status" value="1"/>
</dbReference>
<dbReference type="InterPro" id="IPR000048">
    <property type="entry name" value="IQ_motif_EF-hand-BS"/>
</dbReference>
<dbReference type="VEuPathDB" id="TrichDB:TVAGG3_0773170"/>
<dbReference type="Proteomes" id="UP000001542">
    <property type="component" value="Unassembled WGS sequence"/>
</dbReference>
<keyword evidence="2" id="KW-1185">Reference proteome</keyword>
<dbReference type="PANTHER" id="PTHR22706">
    <property type="entry name" value="ASSEMBLY FACTOR FOR SPINDLE MICROTUBULES"/>
    <property type="match status" value="1"/>
</dbReference>
<dbReference type="InParanoid" id="A2GCE7"/>
<dbReference type="VEuPathDB" id="TrichDB:TVAG_181640"/>
<dbReference type="Pfam" id="PF00612">
    <property type="entry name" value="IQ"/>
    <property type="match status" value="3"/>
</dbReference>
<dbReference type="PROSITE" id="PS50096">
    <property type="entry name" value="IQ"/>
    <property type="match status" value="2"/>
</dbReference>
<dbReference type="SMART" id="SM00015">
    <property type="entry name" value="IQ"/>
    <property type="match status" value="3"/>
</dbReference>
<reference evidence="1" key="1">
    <citation type="submission" date="2006-10" db="EMBL/GenBank/DDBJ databases">
        <authorList>
            <person name="Amadeo P."/>
            <person name="Zhao Q."/>
            <person name="Wortman J."/>
            <person name="Fraser-Liggett C."/>
            <person name="Carlton J."/>
        </authorList>
    </citation>
    <scope>NUCLEOTIDE SEQUENCE</scope>
    <source>
        <strain evidence="1">G3</strain>
    </source>
</reference>
<dbReference type="OrthoDB" id="190375at2759"/>
<dbReference type="STRING" id="5722.A2GCE7"/>
<sequence length="213" mass="25989">MTAFGRLFRGRNSIIDLYFKEIDEAEENCEKEFNAAVKIQKIWRDYFQRRNLRRLHEKATLIQSCWRRHMAKFYVMQLREEKYSNERMDFFNEMASKIQKRWRGYYTRTQIFDFYKHQNFIVEQAIKNQQMAQMLDSYYAETSEIQNQKDFNKDIETQRKFALNNHHLVSTFTIPSVFKPKPFVKDEPQVPSLEQYIRSINRQKIVVPSLTPR</sequence>
<dbReference type="Gene3D" id="1.20.5.190">
    <property type="match status" value="1"/>
</dbReference>
<dbReference type="KEGG" id="tva:4742809"/>
<organism evidence="1 2">
    <name type="scientific">Trichomonas vaginalis (strain ATCC PRA-98 / G3)</name>
    <dbReference type="NCBI Taxonomy" id="412133"/>
    <lineage>
        <taxon>Eukaryota</taxon>
        <taxon>Metamonada</taxon>
        <taxon>Parabasalia</taxon>
        <taxon>Trichomonadida</taxon>
        <taxon>Trichomonadidae</taxon>
        <taxon>Trichomonas</taxon>
    </lineage>
</organism>